<keyword evidence="1" id="KW-1133">Transmembrane helix</keyword>
<reference evidence="2" key="1">
    <citation type="submission" date="2014-09" db="EMBL/GenBank/DDBJ databases">
        <authorList>
            <person name="Magalhaes I.L.F."/>
            <person name="Oliveira U."/>
            <person name="Santos F.R."/>
            <person name="Vidigal T.H.D.A."/>
            <person name="Brescovit A.D."/>
            <person name="Santos A.J."/>
        </authorList>
    </citation>
    <scope>NUCLEOTIDE SEQUENCE</scope>
    <source>
        <tissue evidence="2">Shoot tissue taken approximately 20 cm above the soil surface</tissue>
    </source>
</reference>
<sequence length="48" mass="5667">MFSIWKSLHLHVSVHQITEMSFIVLKKGLCWYSCLPGIFYAFFSPMKN</sequence>
<feature type="transmembrane region" description="Helical" evidence="1">
    <location>
        <begin position="20"/>
        <end position="43"/>
    </location>
</feature>
<dbReference type="AlphaFoldDB" id="A0A0A8ZG02"/>
<keyword evidence="1" id="KW-0472">Membrane</keyword>
<keyword evidence="1" id="KW-0812">Transmembrane</keyword>
<evidence type="ECO:0000256" key="1">
    <source>
        <dbReference type="SAM" id="Phobius"/>
    </source>
</evidence>
<name>A0A0A8ZG02_ARUDO</name>
<organism evidence="2">
    <name type="scientific">Arundo donax</name>
    <name type="common">Giant reed</name>
    <name type="synonym">Donax arundinaceus</name>
    <dbReference type="NCBI Taxonomy" id="35708"/>
    <lineage>
        <taxon>Eukaryota</taxon>
        <taxon>Viridiplantae</taxon>
        <taxon>Streptophyta</taxon>
        <taxon>Embryophyta</taxon>
        <taxon>Tracheophyta</taxon>
        <taxon>Spermatophyta</taxon>
        <taxon>Magnoliopsida</taxon>
        <taxon>Liliopsida</taxon>
        <taxon>Poales</taxon>
        <taxon>Poaceae</taxon>
        <taxon>PACMAD clade</taxon>
        <taxon>Arundinoideae</taxon>
        <taxon>Arundineae</taxon>
        <taxon>Arundo</taxon>
    </lineage>
</organism>
<accession>A0A0A8ZG02</accession>
<protein>
    <submittedName>
        <fullName evidence="2">Uncharacterized protein</fullName>
    </submittedName>
</protein>
<reference evidence="2" key="2">
    <citation type="journal article" date="2015" name="Data Brief">
        <title>Shoot transcriptome of the giant reed, Arundo donax.</title>
        <authorList>
            <person name="Barrero R.A."/>
            <person name="Guerrero F.D."/>
            <person name="Moolhuijzen P."/>
            <person name="Goolsby J.A."/>
            <person name="Tidwell J."/>
            <person name="Bellgard S.E."/>
            <person name="Bellgard M.I."/>
        </authorList>
    </citation>
    <scope>NUCLEOTIDE SEQUENCE</scope>
    <source>
        <tissue evidence="2">Shoot tissue taken approximately 20 cm above the soil surface</tissue>
    </source>
</reference>
<dbReference type="EMBL" id="GBRH01264078">
    <property type="protein sequence ID" value="JAD33817.1"/>
    <property type="molecule type" value="Transcribed_RNA"/>
</dbReference>
<evidence type="ECO:0000313" key="2">
    <source>
        <dbReference type="EMBL" id="JAD33817.1"/>
    </source>
</evidence>
<proteinExistence type="predicted"/>